<dbReference type="InterPro" id="IPR041029">
    <property type="entry name" value="GbpA_2"/>
</dbReference>
<evidence type="ECO:0000259" key="5">
    <source>
        <dbReference type="Pfam" id="PF18416"/>
    </source>
</evidence>
<proteinExistence type="predicted"/>
<keyword evidence="7" id="KW-1185">Reference proteome</keyword>
<dbReference type="InterPro" id="IPR014756">
    <property type="entry name" value="Ig_E-set"/>
</dbReference>
<name>A0A2H5FM39_9GAMM</name>
<gene>
    <name evidence="6" type="ORF">CAB17_11465</name>
</gene>
<evidence type="ECO:0000256" key="2">
    <source>
        <dbReference type="ARBA" id="ARBA00022669"/>
    </source>
</evidence>
<evidence type="ECO:0000259" key="4">
    <source>
        <dbReference type="Pfam" id="PF03067"/>
    </source>
</evidence>
<dbReference type="Pfam" id="PF18416">
    <property type="entry name" value="GbpA_2"/>
    <property type="match status" value="1"/>
</dbReference>
<dbReference type="GO" id="GO:0008061">
    <property type="term" value="F:chitin binding"/>
    <property type="evidence" value="ECO:0007669"/>
    <property type="project" value="UniProtKB-KW"/>
</dbReference>
<organism evidence="6 7">
    <name type="scientific">Legionella sainthelensi</name>
    <dbReference type="NCBI Taxonomy" id="28087"/>
    <lineage>
        <taxon>Bacteria</taxon>
        <taxon>Pseudomonadati</taxon>
        <taxon>Pseudomonadota</taxon>
        <taxon>Gammaproteobacteria</taxon>
        <taxon>Legionellales</taxon>
        <taxon>Legionellaceae</taxon>
        <taxon>Legionella</taxon>
    </lineage>
</organism>
<dbReference type="Gene3D" id="2.70.50.50">
    <property type="entry name" value="chitin-binding protein cbp21"/>
    <property type="match status" value="1"/>
</dbReference>
<keyword evidence="1" id="KW-0964">Secreted</keyword>
<dbReference type="PANTHER" id="PTHR34823:SF1">
    <property type="entry name" value="CHITIN-BINDING TYPE-4 DOMAIN-CONTAINING PROTEIN"/>
    <property type="match status" value="1"/>
</dbReference>
<dbReference type="EMBL" id="CP025491">
    <property type="protein sequence ID" value="AUH72603.1"/>
    <property type="molecule type" value="Genomic_DNA"/>
</dbReference>
<dbReference type="Pfam" id="PF03067">
    <property type="entry name" value="LPMO_10"/>
    <property type="match status" value="1"/>
</dbReference>
<reference evidence="6 7" key="1">
    <citation type="submission" date="2017-12" db="EMBL/GenBank/DDBJ databases">
        <title>Legionella sainthelensi LA01-117, whole genome sequence of a clinical isolate from New Zealand.</title>
        <authorList>
            <person name="Cree S.L."/>
            <person name="Slow S."/>
            <person name="Kennedy M.A."/>
            <person name="Murdoch D.R."/>
            <person name="Biggs P.J."/>
            <person name="Anderson T."/>
        </authorList>
    </citation>
    <scope>NUCLEOTIDE SEQUENCE [LARGE SCALE GENOMIC DNA]</scope>
    <source>
        <strain evidence="6 7">LA01-117</strain>
    </source>
</reference>
<feature type="domain" description="N-acetylglucosamine binding protein A" evidence="5">
    <location>
        <begin position="245"/>
        <end position="331"/>
    </location>
</feature>
<evidence type="ECO:0000256" key="1">
    <source>
        <dbReference type="ARBA" id="ARBA00022525"/>
    </source>
</evidence>
<dbReference type="AlphaFoldDB" id="A0A2H5FM39"/>
<evidence type="ECO:0000313" key="7">
    <source>
        <dbReference type="Proteomes" id="UP000234343"/>
    </source>
</evidence>
<dbReference type="SUPFAM" id="SSF81296">
    <property type="entry name" value="E set domains"/>
    <property type="match status" value="1"/>
</dbReference>
<evidence type="ECO:0000256" key="3">
    <source>
        <dbReference type="ARBA" id="ARBA00022729"/>
    </source>
</evidence>
<keyword evidence="2" id="KW-0147">Chitin-binding</keyword>
<dbReference type="InterPro" id="IPR051024">
    <property type="entry name" value="GlcNAc_Chitin_IntDeg"/>
</dbReference>
<evidence type="ECO:0000313" key="6">
    <source>
        <dbReference type="EMBL" id="AUH72603.1"/>
    </source>
</evidence>
<protein>
    <submittedName>
        <fullName evidence="6">Uncharacterized protein</fullName>
    </submittedName>
</protein>
<keyword evidence="3" id="KW-0732">Signal</keyword>
<dbReference type="PANTHER" id="PTHR34823">
    <property type="entry name" value="GLCNAC-BINDING PROTEIN A"/>
    <property type="match status" value="1"/>
</dbReference>
<dbReference type="InterPro" id="IPR004302">
    <property type="entry name" value="Cellulose/chitin-bd_N"/>
</dbReference>
<dbReference type="KEGG" id="lsh:CAB17_11465"/>
<dbReference type="Proteomes" id="UP000234343">
    <property type="component" value="Chromosome"/>
</dbReference>
<feature type="domain" description="Chitin-binding type-4" evidence="4">
    <location>
        <begin position="26"/>
        <end position="216"/>
    </location>
</feature>
<accession>A0A2H5FM39</accession>
<sequence>MNLHNKLNVLIILCSNILINQNLFAHGYQTAPYSRTANAVDSGQSSLLYYNPNQISNNLPNNLGSKSLKELIDYTSEINGTGPLAFYKDYYNVHGDELCAYSTNNHGYLPILNKSIPVSKMTEVSLGDPIQFKWGYSAWHSPSNNFVFTTQYPSGHYKPNPSWDDLHFVCSVAADSTGAWQCKLPSFENADSKQVIVTIWQRVDPAGENFISCADVKVENGTVVPPERIWKLLENQSSWTSDLIEQPKIGDIVSFTLVSENEGSRNKSILAKLSLLITDSNLSKWNSILASKINNDAKYSKMIAIGQLNFKQGNIIFNENEPNNNYVYLNTTVIDPELKYSYFLANEKDSKPVAREWQKIGEPLKIWVNSNNVKANDELQFALQTSGVEQKLEAVVIDDPQNAEKLIAEEVTKSKFDNLKVAVGVLLANGKQPEVQYIESGDNRVYVYRSSDDITNISYVIRNLTQSQTYPVYPEGIGKYKAGSMVQNDGGQVYMCLESGWCNQSTYELTSEGAWKAVNPKSPPNGYLTYPVGQPYNYENIAADIEGNLYKCIQPAWCNDKSGAYSPGFGRAWFHAWEKQ</sequence>